<reference evidence="1 2" key="1">
    <citation type="submission" date="2023-03" db="EMBL/GenBank/DDBJ databases">
        <title>Genome insight into feeding habits of ladybird beetles.</title>
        <authorList>
            <person name="Li H.-S."/>
            <person name="Huang Y.-H."/>
            <person name="Pang H."/>
        </authorList>
    </citation>
    <scope>NUCLEOTIDE SEQUENCE [LARGE SCALE GENOMIC DNA]</scope>
    <source>
        <strain evidence="1">SYSU_2023b</strain>
        <tissue evidence="1">Whole body</tissue>
    </source>
</reference>
<keyword evidence="2" id="KW-1185">Reference proteome</keyword>
<evidence type="ECO:0000313" key="2">
    <source>
        <dbReference type="Proteomes" id="UP001431783"/>
    </source>
</evidence>
<evidence type="ECO:0000313" key="1">
    <source>
        <dbReference type="EMBL" id="KAK9891374.1"/>
    </source>
</evidence>
<dbReference type="AlphaFoldDB" id="A0AAW1VGN0"/>
<sequence length="59" mass="6912">MHPFLPNDNELIYADLDDQYGPINYKAASIYAAMKRNKNNNRLEEVDDKVRPPNYNDIL</sequence>
<comment type="caution">
    <text evidence="1">The sequence shown here is derived from an EMBL/GenBank/DDBJ whole genome shotgun (WGS) entry which is preliminary data.</text>
</comment>
<protein>
    <submittedName>
        <fullName evidence="1">Uncharacterized protein</fullName>
    </submittedName>
</protein>
<organism evidence="1 2">
    <name type="scientific">Henosepilachna vigintioctopunctata</name>
    <dbReference type="NCBI Taxonomy" id="420089"/>
    <lineage>
        <taxon>Eukaryota</taxon>
        <taxon>Metazoa</taxon>
        <taxon>Ecdysozoa</taxon>
        <taxon>Arthropoda</taxon>
        <taxon>Hexapoda</taxon>
        <taxon>Insecta</taxon>
        <taxon>Pterygota</taxon>
        <taxon>Neoptera</taxon>
        <taxon>Endopterygota</taxon>
        <taxon>Coleoptera</taxon>
        <taxon>Polyphaga</taxon>
        <taxon>Cucujiformia</taxon>
        <taxon>Coccinelloidea</taxon>
        <taxon>Coccinellidae</taxon>
        <taxon>Epilachninae</taxon>
        <taxon>Epilachnini</taxon>
        <taxon>Henosepilachna</taxon>
    </lineage>
</organism>
<gene>
    <name evidence="1" type="ORF">WA026_014618</name>
</gene>
<proteinExistence type="predicted"/>
<accession>A0AAW1VGN0</accession>
<dbReference type="EMBL" id="JARQZJ010000128">
    <property type="protein sequence ID" value="KAK9891374.1"/>
    <property type="molecule type" value="Genomic_DNA"/>
</dbReference>
<name>A0AAW1VGN0_9CUCU</name>
<dbReference type="Proteomes" id="UP001431783">
    <property type="component" value="Unassembled WGS sequence"/>
</dbReference>